<evidence type="ECO:0000256" key="28">
    <source>
        <dbReference type="SAM" id="MobiDB-lite"/>
    </source>
</evidence>
<dbReference type="GO" id="GO:0005829">
    <property type="term" value="C:cytosol"/>
    <property type="evidence" value="ECO:0007669"/>
    <property type="project" value="Ensembl"/>
</dbReference>
<dbReference type="GO" id="GO:0001961">
    <property type="term" value="P:positive regulation of cytokine-mediated signaling pathway"/>
    <property type="evidence" value="ECO:0007669"/>
    <property type="project" value="Ensembl"/>
</dbReference>
<keyword evidence="12 25" id="KW-0808">Transferase</keyword>
<dbReference type="Pfam" id="PF07714">
    <property type="entry name" value="PK_Tyr_Ser-Thr"/>
    <property type="match status" value="1"/>
</dbReference>
<dbReference type="GO" id="GO:0070427">
    <property type="term" value="P:nucleotide-binding oligomerization domain containing 1 signaling pathway"/>
    <property type="evidence" value="ECO:0007669"/>
    <property type="project" value="Ensembl"/>
</dbReference>
<dbReference type="InterPro" id="IPR011009">
    <property type="entry name" value="Kinase-like_dom_sf"/>
</dbReference>
<dbReference type="GO" id="GO:0051260">
    <property type="term" value="P:protein homooligomerization"/>
    <property type="evidence" value="ECO:0007669"/>
    <property type="project" value="Ensembl"/>
</dbReference>
<dbReference type="GO" id="GO:0002250">
    <property type="term" value="P:adaptive immune response"/>
    <property type="evidence" value="ECO:0007669"/>
    <property type="project" value="UniProtKB-UniRule"/>
</dbReference>
<dbReference type="Proteomes" id="UP000002277">
    <property type="component" value="Chromosome 8"/>
</dbReference>
<dbReference type="GO" id="GO:0007254">
    <property type="term" value="P:JNK cascade"/>
    <property type="evidence" value="ECO:0007669"/>
    <property type="project" value="Ensembl"/>
</dbReference>
<feature type="compositionally biased region" description="Polar residues" evidence="28">
    <location>
        <begin position="345"/>
        <end position="370"/>
    </location>
</feature>
<dbReference type="GO" id="GO:0070673">
    <property type="term" value="P:response to interleukin-18"/>
    <property type="evidence" value="ECO:0007669"/>
    <property type="project" value="Ensembl"/>
</dbReference>
<comment type="subunit">
    <text evidence="25">Found in a signaling complex consisting of at least ARHGEF2, NOD2 and RIPK2.</text>
</comment>
<keyword evidence="21" id="KW-0472">Membrane</keyword>
<dbReference type="PIRSF" id="PIRSF037921">
    <property type="entry name" value="STPK_RIP2"/>
    <property type="match status" value="1"/>
</dbReference>
<dbReference type="GO" id="GO:0071223">
    <property type="term" value="P:cellular response to lipoteichoic acid"/>
    <property type="evidence" value="ECO:0007669"/>
    <property type="project" value="Ensembl"/>
</dbReference>
<evidence type="ECO:0000256" key="1">
    <source>
        <dbReference type="ARBA" id="ARBA00004202"/>
    </source>
</evidence>
<dbReference type="VGNC" id="VGNC:14578">
    <property type="gene designation" value="RIPK2"/>
</dbReference>
<dbReference type="GO" id="GO:0070374">
    <property type="term" value="P:positive regulation of ERK1 and ERK2 cascade"/>
    <property type="evidence" value="ECO:0007669"/>
    <property type="project" value="Ensembl"/>
</dbReference>
<dbReference type="GO" id="GO:0045087">
    <property type="term" value="P:innate immune response"/>
    <property type="evidence" value="ECO:0007669"/>
    <property type="project" value="UniProtKB-KW"/>
</dbReference>
<dbReference type="InterPro" id="IPR001245">
    <property type="entry name" value="Ser-Thr/Tyr_kinase_cat_dom"/>
</dbReference>
<keyword evidence="18" id="KW-0832">Ubl conjugation</keyword>
<reference evidence="31" key="2">
    <citation type="submission" date="2025-08" db="UniProtKB">
        <authorList>
            <consortium name="Ensembl"/>
        </authorList>
    </citation>
    <scope>IDENTIFICATION</scope>
</reference>
<evidence type="ECO:0000313" key="31">
    <source>
        <dbReference type="Ensembl" id="ENSPTRP00000069317.1"/>
    </source>
</evidence>
<keyword evidence="20 25" id="KW-1064">Adaptive immunity</keyword>
<dbReference type="SMART" id="SM00220">
    <property type="entry name" value="S_TKc"/>
    <property type="match status" value="1"/>
</dbReference>
<dbReference type="PROSITE" id="PS00108">
    <property type="entry name" value="PROTEIN_KINASE_ST"/>
    <property type="match status" value="1"/>
</dbReference>
<dbReference type="GO" id="GO:0043330">
    <property type="term" value="P:response to exogenous dsRNA"/>
    <property type="evidence" value="ECO:0007669"/>
    <property type="project" value="Ensembl"/>
</dbReference>
<evidence type="ECO:0000256" key="6">
    <source>
        <dbReference type="ARBA" id="ARBA00022475"/>
    </source>
</evidence>
<dbReference type="EC" id="2.7.10.2" evidence="25"/>
<evidence type="ECO:0000256" key="2">
    <source>
        <dbReference type="ARBA" id="ARBA00004240"/>
    </source>
</evidence>
<dbReference type="InterPro" id="IPR051681">
    <property type="entry name" value="Ser/Thr_Kinases-Pseudokinases"/>
</dbReference>
<dbReference type="GO" id="GO:0071225">
    <property type="term" value="P:cellular response to muramyl dipeptide"/>
    <property type="evidence" value="ECO:0007669"/>
    <property type="project" value="Ensembl"/>
</dbReference>
<dbReference type="GO" id="GO:0030274">
    <property type="term" value="F:LIM domain binding"/>
    <property type="evidence" value="ECO:0007669"/>
    <property type="project" value="Ensembl"/>
</dbReference>
<evidence type="ECO:0000256" key="25">
    <source>
        <dbReference type="PIRNR" id="PIRNR037921"/>
    </source>
</evidence>
<dbReference type="GO" id="GO:0032743">
    <property type="term" value="P:positive regulation of interleukin-2 production"/>
    <property type="evidence" value="ECO:0007669"/>
    <property type="project" value="Ensembl"/>
</dbReference>
<evidence type="ECO:0000313" key="33">
    <source>
        <dbReference type="VGNC" id="VGNC:14578"/>
    </source>
</evidence>
<dbReference type="InterPro" id="IPR001315">
    <property type="entry name" value="CARD"/>
</dbReference>
<feature type="region of interest" description="Disordered" evidence="28">
    <location>
        <begin position="338"/>
        <end position="370"/>
    </location>
</feature>
<dbReference type="FunFam" id="1.10.510.10:FF:000288">
    <property type="entry name" value="Receptor-interacting serine/threonine-protein kinase 2"/>
    <property type="match status" value="1"/>
</dbReference>
<evidence type="ECO:0000259" key="30">
    <source>
        <dbReference type="PROSITE" id="PS50209"/>
    </source>
</evidence>
<comment type="catalytic activity">
    <reaction evidence="23 25">
        <text>L-seryl-[protein] + ATP = O-phospho-L-seryl-[protein] + ADP + H(+)</text>
        <dbReference type="Rhea" id="RHEA:17989"/>
        <dbReference type="Rhea" id="RHEA-COMP:9863"/>
        <dbReference type="Rhea" id="RHEA-COMP:11604"/>
        <dbReference type="ChEBI" id="CHEBI:15378"/>
        <dbReference type="ChEBI" id="CHEBI:29999"/>
        <dbReference type="ChEBI" id="CHEBI:30616"/>
        <dbReference type="ChEBI" id="CHEBI:83421"/>
        <dbReference type="ChEBI" id="CHEBI:456216"/>
        <dbReference type="EC" id="2.7.11.1"/>
    </reaction>
</comment>
<dbReference type="PROSITE" id="PS50011">
    <property type="entry name" value="PROTEIN_KINASE_DOM"/>
    <property type="match status" value="1"/>
</dbReference>
<dbReference type="GO" id="GO:0033080">
    <property type="term" value="P:immature T cell proliferation in thymus"/>
    <property type="evidence" value="ECO:0007669"/>
    <property type="project" value="Ensembl"/>
</dbReference>
<dbReference type="EC" id="2.7.11.1" evidence="5 25"/>
<dbReference type="GO" id="GO:0097039">
    <property type="term" value="P:protein linear polyubiquitination"/>
    <property type="evidence" value="ECO:0007669"/>
    <property type="project" value="Ensembl"/>
</dbReference>
<dbReference type="GO" id="GO:0070555">
    <property type="term" value="P:response to interleukin-1"/>
    <property type="evidence" value="ECO:0007669"/>
    <property type="project" value="Ensembl"/>
</dbReference>
<keyword evidence="6" id="KW-1003">Cell membrane</keyword>
<comment type="function">
    <text evidence="25">Serine/threonine/tyrosine-protein kinase that plays an essential role in modulation of innate and adaptive immune responses. Acts as a key effector of NOD1 and NOD2 signaling pathways: upon activation by bacterial peptidoglycans, NOD1 and NOD2 oligomerize and recruit RIPK2 via CARD-CARD domains, leading to the formation of RIPK2 filaments.</text>
</comment>
<dbReference type="InterPro" id="IPR042149">
    <property type="entry name" value="CARD_RIP2"/>
</dbReference>
<dbReference type="GO" id="GO:0005783">
    <property type="term" value="C:endoplasmic reticulum"/>
    <property type="evidence" value="ECO:0007669"/>
    <property type="project" value="UniProtKB-SubCell"/>
</dbReference>
<dbReference type="CDD" id="cd08786">
    <property type="entry name" value="CARD_RIP2_CARD3"/>
    <property type="match status" value="1"/>
</dbReference>
<dbReference type="GO" id="GO:0070671">
    <property type="term" value="P:response to interleukin-12"/>
    <property type="evidence" value="ECO:0007669"/>
    <property type="project" value="Ensembl"/>
</dbReference>
<keyword evidence="16" id="KW-0256">Endoplasmic reticulum</keyword>
<proteinExistence type="inferred from homology"/>
<dbReference type="GO" id="GO:0050830">
    <property type="term" value="P:defense response to Gram-positive bacterium"/>
    <property type="evidence" value="ECO:0007669"/>
    <property type="project" value="Ensembl"/>
</dbReference>
<dbReference type="GO" id="GO:1902523">
    <property type="term" value="P:positive regulation of protein K63-linked ubiquitination"/>
    <property type="evidence" value="ECO:0007669"/>
    <property type="project" value="Ensembl"/>
</dbReference>
<evidence type="ECO:0000256" key="10">
    <source>
        <dbReference type="ARBA" id="ARBA00022553"/>
    </source>
</evidence>
<dbReference type="GO" id="GO:0060907">
    <property type="term" value="P:positive regulation of macrophage cytokine production"/>
    <property type="evidence" value="ECO:0007669"/>
    <property type="project" value="Ensembl"/>
</dbReference>
<dbReference type="AlphaFoldDB" id="A0A2I3RYC1"/>
<dbReference type="GO" id="GO:0033092">
    <property type="term" value="P:positive regulation of immature T cell proliferation in thymus"/>
    <property type="evidence" value="ECO:0007669"/>
    <property type="project" value="Ensembl"/>
</dbReference>
<evidence type="ECO:0000259" key="29">
    <source>
        <dbReference type="PROSITE" id="PS50011"/>
    </source>
</evidence>
<feature type="domain" description="Protein kinase" evidence="29">
    <location>
        <begin position="18"/>
        <end position="294"/>
    </location>
</feature>
<dbReference type="GO" id="GO:0106310">
    <property type="term" value="F:protein serine kinase activity"/>
    <property type="evidence" value="ECO:0007669"/>
    <property type="project" value="RHEA"/>
</dbReference>
<dbReference type="GO" id="GO:0034142">
    <property type="term" value="P:toll-like receptor 4 signaling pathway"/>
    <property type="evidence" value="ECO:0007669"/>
    <property type="project" value="Ensembl"/>
</dbReference>
<dbReference type="GO" id="GO:0005524">
    <property type="term" value="F:ATP binding"/>
    <property type="evidence" value="ECO:0007669"/>
    <property type="project" value="UniProtKB-UniRule"/>
</dbReference>
<dbReference type="GO" id="GO:0005102">
    <property type="term" value="F:signaling receptor binding"/>
    <property type="evidence" value="ECO:0007669"/>
    <property type="project" value="Ensembl"/>
</dbReference>
<dbReference type="GO" id="GO:0006915">
    <property type="term" value="P:apoptotic process"/>
    <property type="evidence" value="ECO:0007669"/>
    <property type="project" value="UniProtKB-KW"/>
</dbReference>
<dbReference type="GO" id="GO:0004715">
    <property type="term" value="F:non-membrane spanning protein tyrosine kinase activity"/>
    <property type="evidence" value="ECO:0007669"/>
    <property type="project" value="UniProtKB-EC"/>
</dbReference>
<evidence type="ECO:0000256" key="3">
    <source>
        <dbReference type="ARBA" id="ARBA00004496"/>
    </source>
</evidence>
<name>A0A2I3RYC1_PANTR</name>
<keyword evidence="8" id="KW-1017">Isopeptide bond</keyword>
<evidence type="ECO:0000256" key="7">
    <source>
        <dbReference type="ARBA" id="ARBA00022490"/>
    </source>
</evidence>
<dbReference type="GO" id="GO:0089720">
    <property type="term" value="F:caspase binding"/>
    <property type="evidence" value="ECO:0007669"/>
    <property type="project" value="Ensembl"/>
</dbReference>
<keyword evidence="7 25" id="KW-0963">Cytoplasm</keyword>
<dbReference type="InterPro" id="IPR000719">
    <property type="entry name" value="Prot_kinase_dom"/>
</dbReference>
<evidence type="ECO:0000256" key="12">
    <source>
        <dbReference type="ARBA" id="ARBA00022679"/>
    </source>
</evidence>
<dbReference type="GO" id="GO:0032731">
    <property type="term" value="P:positive regulation of interleukin-1 beta production"/>
    <property type="evidence" value="ECO:0007669"/>
    <property type="project" value="Ensembl"/>
</dbReference>
<dbReference type="GO" id="GO:0050700">
    <property type="term" value="F:CARD domain binding"/>
    <property type="evidence" value="ECO:0007669"/>
    <property type="project" value="Ensembl"/>
</dbReference>
<dbReference type="GO" id="GO:0070371">
    <property type="term" value="P:ERK1 and ERK2 cascade"/>
    <property type="evidence" value="ECO:0007669"/>
    <property type="project" value="Ensembl"/>
</dbReference>
<dbReference type="GO" id="GO:0032874">
    <property type="term" value="P:positive regulation of stress-activated MAPK cascade"/>
    <property type="evidence" value="ECO:0007669"/>
    <property type="project" value="Ensembl"/>
</dbReference>
<dbReference type="Pfam" id="PF00619">
    <property type="entry name" value="CARD"/>
    <property type="match status" value="1"/>
</dbReference>
<comment type="similarity">
    <text evidence="4 25">Belongs to the protein kinase superfamily. TKL Ser/Thr protein kinase family.</text>
</comment>
<comment type="catalytic activity">
    <reaction evidence="22 25">
        <text>L-threonyl-[protein] + ATP = O-phospho-L-threonyl-[protein] + ADP + H(+)</text>
        <dbReference type="Rhea" id="RHEA:46608"/>
        <dbReference type="Rhea" id="RHEA-COMP:11060"/>
        <dbReference type="Rhea" id="RHEA-COMP:11605"/>
        <dbReference type="ChEBI" id="CHEBI:15378"/>
        <dbReference type="ChEBI" id="CHEBI:30013"/>
        <dbReference type="ChEBI" id="CHEBI:30616"/>
        <dbReference type="ChEBI" id="CHEBI:61977"/>
        <dbReference type="ChEBI" id="CHEBI:456216"/>
        <dbReference type="EC" id="2.7.11.1"/>
    </reaction>
</comment>
<dbReference type="GO" id="GO:0035591">
    <property type="term" value="F:signaling adaptor activity"/>
    <property type="evidence" value="ECO:0007669"/>
    <property type="project" value="Ensembl"/>
</dbReference>
<dbReference type="InParanoid" id="A0A2I3RYC1"/>
<evidence type="ECO:0000313" key="32">
    <source>
        <dbReference type="Proteomes" id="UP000002277"/>
    </source>
</evidence>
<dbReference type="PANTHER" id="PTHR44329">
    <property type="entry name" value="SERINE/THREONINE-PROTEIN KINASE TNNI3K-RELATED"/>
    <property type="match status" value="1"/>
</dbReference>
<evidence type="ECO:0000256" key="14">
    <source>
        <dbReference type="ARBA" id="ARBA00022741"/>
    </source>
</evidence>
<dbReference type="GO" id="GO:0004674">
    <property type="term" value="F:protein serine/threonine kinase activity"/>
    <property type="evidence" value="ECO:0007669"/>
    <property type="project" value="UniProtKB-KW"/>
</dbReference>
<dbReference type="GO" id="GO:0045627">
    <property type="term" value="P:positive regulation of T-helper 1 cell differentiation"/>
    <property type="evidence" value="ECO:0007669"/>
    <property type="project" value="Ensembl"/>
</dbReference>
<evidence type="ECO:0000256" key="17">
    <source>
        <dbReference type="ARBA" id="ARBA00022840"/>
    </source>
</evidence>
<accession>A0A2I3RYC1</accession>
<dbReference type="GO" id="GO:0032729">
    <property type="term" value="P:positive regulation of type II interferon production"/>
    <property type="evidence" value="ECO:0007669"/>
    <property type="project" value="Ensembl"/>
</dbReference>
<evidence type="ECO:0000256" key="11">
    <source>
        <dbReference type="ARBA" id="ARBA00022588"/>
    </source>
</evidence>
<dbReference type="GO" id="GO:0043123">
    <property type="term" value="P:positive regulation of canonical NF-kappaB signal transduction"/>
    <property type="evidence" value="ECO:0007669"/>
    <property type="project" value="Ensembl"/>
</dbReference>
<dbReference type="GO" id="GO:0034134">
    <property type="term" value="P:toll-like receptor 2 signaling pathway"/>
    <property type="evidence" value="ECO:0007669"/>
    <property type="project" value="Ensembl"/>
</dbReference>
<evidence type="ECO:0000256" key="4">
    <source>
        <dbReference type="ARBA" id="ARBA00005843"/>
    </source>
</evidence>
<dbReference type="GO" id="GO:0032991">
    <property type="term" value="C:protein-containing complex"/>
    <property type="evidence" value="ECO:0007669"/>
    <property type="project" value="Ensembl"/>
</dbReference>
<comment type="subcellular location">
    <subcellularLocation>
        <location evidence="1">Cell membrane</location>
        <topology evidence="1">Peripheral membrane protein</topology>
    </subcellularLocation>
    <subcellularLocation>
        <location evidence="3 25">Cytoplasm</location>
    </subcellularLocation>
    <subcellularLocation>
        <location evidence="2">Endoplasmic reticulum</location>
    </subcellularLocation>
</comment>
<dbReference type="Gene3D" id="1.10.510.10">
    <property type="entry name" value="Transferase(Phosphotransferase) domain 1"/>
    <property type="match status" value="1"/>
</dbReference>
<dbReference type="Bgee" id="ENSPTRG00000020405">
    <property type="expression patterns" value="Expressed in lymph node and 21 other cell types or tissues"/>
</dbReference>
<evidence type="ECO:0000256" key="5">
    <source>
        <dbReference type="ARBA" id="ARBA00012513"/>
    </source>
</evidence>
<evidence type="ECO:0000256" key="18">
    <source>
        <dbReference type="ARBA" id="ARBA00022843"/>
    </source>
</evidence>
<evidence type="ECO:0000256" key="26">
    <source>
        <dbReference type="PIRSR" id="PIRSR037921-1"/>
    </source>
</evidence>
<dbReference type="GO" id="GO:0050852">
    <property type="term" value="P:T cell receptor signaling pathway"/>
    <property type="evidence" value="ECO:0007669"/>
    <property type="project" value="Ensembl"/>
</dbReference>
<reference evidence="31" key="3">
    <citation type="submission" date="2025-09" db="UniProtKB">
        <authorList>
            <consortium name="Ensembl"/>
        </authorList>
    </citation>
    <scope>IDENTIFICATION</scope>
</reference>
<evidence type="ECO:0000256" key="22">
    <source>
        <dbReference type="ARBA" id="ARBA00047899"/>
    </source>
</evidence>
<organism evidence="31 32">
    <name type="scientific">Pan troglodytes</name>
    <name type="common">Chimpanzee</name>
    <dbReference type="NCBI Taxonomy" id="9598"/>
    <lineage>
        <taxon>Eukaryota</taxon>
        <taxon>Metazoa</taxon>
        <taxon>Chordata</taxon>
        <taxon>Craniata</taxon>
        <taxon>Vertebrata</taxon>
        <taxon>Euteleostomi</taxon>
        <taxon>Mammalia</taxon>
        <taxon>Eutheria</taxon>
        <taxon>Euarchontoglires</taxon>
        <taxon>Primates</taxon>
        <taxon>Haplorrhini</taxon>
        <taxon>Catarrhini</taxon>
        <taxon>Hominidae</taxon>
        <taxon>Pan</taxon>
    </lineage>
</organism>
<dbReference type="GO" id="GO:0051403">
    <property type="term" value="P:stress-activated MAPK cascade"/>
    <property type="evidence" value="ECO:0007669"/>
    <property type="project" value="Ensembl"/>
</dbReference>
<dbReference type="GO" id="GO:0031982">
    <property type="term" value="C:vesicle"/>
    <property type="evidence" value="ECO:0007669"/>
    <property type="project" value="Ensembl"/>
</dbReference>
<dbReference type="GO" id="GO:0038066">
    <property type="term" value="P:p38MAPK cascade"/>
    <property type="evidence" value="ECO:0007669"/>
    <property type="project" value="Ensembl"/>
</dbReference>
<evidence type="ECO:0000256" key="20">
    <source>
        <dbReference type="ARBA" id="ARBA00023130"/>
    </source>
</evidence>
<keyword evidence="19 25" id="KW-0391">Immunity</keyword>
<evidence type="ECO:0000256" key="13">
    <source>
        <dbReference type="ARBA" id="ARBA00022703"/>
    </source>
</evidence>
<dbReference type="CDD" id="cd14026">
    <property type="entry name" value="STKc_RIP2"/>
    <property type="match status" value="1"/>
</dbReference>
<dbReference type="FunFam" id="1.10.533.10:FF:000037">
    <property type="entry name" value="Receptor-interacting serine/threonine-protein kinase 2"/>
    <property type="match status" value="1"/>
</dbReference>
<dbReference type="GO" id="GO:0043065">
    <property type="term" value="P:positive regulation of apoptotic process"/>
    <property type="evidence" value="ECO:0007669"/>
    <property type="project" value="Ensembl"/>
</dbReference>
<dbReference type="InterPro" id="IPR011029">
    <property type="entry name" value="DEATH-like_dom_sf"/>
</dbReference>
<dbReference type="Gene3D" id="1.10.533.10">
    <property type="entry name" value="Death Domain, Fas"/>
    <property type="match status" value="1"/>
</dbReference>
<dbReference type="GO" id="GO:0035739">
    <property type="term" value="P:CD4-positive, alpha-beta T cell proliferation"/>
    <property type="evidence" value="ECO:0007669"/>
    <property type="project" value="Ensembl"/>
</dbReference>
<gene>
    <name evidence="31 33" type="primary">RIPK2</name>
</gene>
<dbReference type="GO" id="GO:0002827">
    <property type="term" value="P:positive regulation of T-helper 1 type immune response"/>
    <property type="evidence" value="ECO:0007669"/>
    <property type="project" value="Ensembl"/>
</dbReference>
<dbReference type="GO" id="GO:0042803">
    <property type="term" value="F:protein homodimerization activity"/>
    <property type="evidence" value="ECO:0007669"/>
    <property type="project" value="Ensembl"/>
</dbReference>
<dbReference type="GO" id="GO:0098792">
    <property type="term" value="P:xenophagy"/>
    <property type="evidence" value="ECO:0007669"/>
    <property type="project" value="Ensembl"/>
</dbReference>
<dbReference type="EMBL" id="AACZ04067766">
    <property type="status" value="NOT_ANNOTATED_CDS"/>
    <property type="molecule type" value="Genomic_DNA"/>
</dbReference>
<dbReference type="GO" id="GO:0032755">
    <property type="term" value="P:positive regulation of interleukin-6 production"/>
    <property type="evidence" value="ECO:0007669"/>
    <property type="project" value="Ensembl"/>
</dbReference>
<feature type="domain" description="CARD" evidence="30">
    <location>
        <begin position="431"/>
        <end position="523"/>
    </location>
</feature>
<dbReference type="GO" id="GO:0019221">
    <property type="term" value="P:cytokine-mediated signaling pathway"/>
    <property type="evidence" value="ECO:0007669"/>
    <property type="project" value="Ensembl"/>
</dbReference>
<evidence type="ECO:0000256" key="9">
    <source>
        <dbReference type="ARBA" id="ARBA00022527"/>
    </source>
</evidence>
<keyword evidence="9 25" id="KW-0723">Serine/threonine-protein kinase</keyword>
<evidence type="ECO:0000256" key="23">
    <source>
        <dbReference type="ARBA" id="ARBA00048679"/>
    </source>
</evidence>
<dbReference type="GeneTree" id="ENSGT00940000156113"/>
<dbReference type="GO" id="GO:2000563">
    <property type="term" value="P:positive regulation of CD4-positive, alpha-beta T cell proliferation"/>
    <property type="evidence" value="ECO:0007669"/>
    <property type="project" value="Ensembl"/>
</dbReference>
<keyword evidence="10" id="KW-0597">Phosphoprotein</keyword>
<dbReference type="GO" id="GO:0032760">
    <property type="term" value="P:positive regulation of tumor necrosis factor production"/>
    <property type="evidence" value="ECO:0007669"/>
    <property type="project" value="Ensembl"/>
</dbReference>
<dbReference type="GO" id="GO:0046330">
    <property type="term" value="P:positive regulation of JNK cascade"/>
    <property type="evidence" value="ECO:0007669"/>
    <property type="project" value="Ensembl"/>
</dbReference>
<keyword evidence="32" id="KW-1185">Reference proteome</keyword>
<keyword evidence="13" id="KW-0053">Apoptosis</keyword>
<evidence type="ECO:0000256" key="24">
    <source>
        <dbReference type="ARBA" id="ARBA00071069"/>
    </source>
</evidence>
<dbReference type="GO" id="GO:0007249">
    <property type="term" value="P:canonical NF-kappaB signal transduction"/>
    <property type="evidence" value="ECO:0007669"/>
    <property type="project" value="Ensembl"/>
</dbReference>
<dbReference type="SUPFAM" id="SSF56112">
    <property type="entry name" value="Protein kinase-like (PK-like)"/>
    <property type="match status" value="1"/>
</dbReference>
<dbReference type="InterPro" id="IPR008271">
    <property type="entry name" value="Ser/Thr_kinase_AS"/>
</dbReference>
<keyword evidence="14 25" id="KW-0547">Nucleotide-binding</keyword>
<dbReference type="GO" id="GO:0031663">
    <property type="term" value="P:lipopolysaccharide-mediated signaling pathway"/>
    <property type="evidence" value="ECO:0007669"/>
    <property type="project" value="Ensembl"/>
</dbReference>
<dbReference type="GO" id="GO:0032722">
    <property type="term" value="P:positive regulation of chemokine production"/>
    <property type="evidence" value="ECO:0007669"/>
    <property type="project" value="Ensembl"/>
</dbReference>
<dbReference type="GO" id="GO:0005856">
    <property type="term" value="C:cytoskeleton"/>
    <property type="evidence" value="ECO:0007669"/>
    <property type="project" value="Ensembl"/>
</dbReference>
<dbReference type="InterPro" id="IPR017322">
    <property type="entry name" value="Rcpt-int_Ser/Thr_kinase-2"/>
</dbReference>
<evidence type="ECO:0000256" key="21">
    <source>
        <dbReference type="ARBA" id="ARBA00023136"/>
    </source>
</evidence>
<evidence type="ECO:0000256" key="8">
    <source>
        <dbReference type="ARBA" id="ARBA00022499"/>
    </source>
</evidence>
<sequence length="551" mass="62564">MNGEAICSALPTIPYHKLADLRYLSRGASGTVSSARHADWRVQVAVKHLHIHTPLLDSERKDVLREAEILHKARFSYILPILGICNEPEFLGIVTEYMPNGSLNELLHRKTEYPDVAWPLRFRILHEIALGVNYLHNMTPPLLHHDLKTQNILLDNEFHVKIADFGLSKWRMMSLSQSRSSKSAPEGGTIIYMPPENYEPGQKSRASIKHDIYSYAVITWEVLSRKQPFEDVTNPLQIMYSVSQGHRPVINEESLPYDIPHRARMISLIESGWAQNPDERPSFLKCLIELEPVLRTFEEITFLEAVIQLKKTKLQSVSSAIHLCDKKKMELSLNIPVNHGPQEESCGSSQLHENSGSPETSRSLPAQDNDFSSRKAQDCYFMKLHHCPGNHSWDSTISGSQRAAFCDHKTTPCSSAIINPLSTAGNSERLQPGIAQQWIQSKREDIVNQMTEACLNQSLDALLSRDLIMKEDYELVSTKPTRTSKVRQLLDTTDIQGEEFAKVIVQKLKDNKQMGLQPYPEILVVSRSSSLHLLQNKSMCDFNTRRLVLFL</sequence>
<dbReference type="GO" id="GO:0071224">
    <property type="term" value="P:cellular response to peptidoglycan"/>
    <property type="evidence" value="ECO:0007669"/>
    <property type="project" value="Ensembl"/>
</dbReference>
<protein>
    <recommendedName>
        <fullName evidence="24 25">Receptor-interacting serine/threonine-protein kinase 2</fullName>
        <ecNumber evidence="25">2.7.10.2</ecNumber>
        <ecNumber evidence="5 25">2.7.11.1</ecNumber>
    </recommendedName>
    <alternativeName>
        <fullName evidence="25">Tyrosine-protein kinase RIPK2</fullName>
    </alternativeName>
</protein>
<comment type="catalytic activity">
    <reaction evidence="25">
        <text>L-tyrosyl-[protein] + ATP = O-phospho-L-tyrosyl-[protein] + ADP + H(+)</text>
        <dbReference type="Rhea" id="RHEA:10596"/>
        <dbReference type="Rhea" id="RHEA-COMP:10136"/>
        <dbReference type="Rhea" id="RHEA-COMP:20101"/>
        <dbReference type="ChEBI" id="CHEBI:15378"/>
        <dbReference type="ChEBI" id="CHEBI:30616"/>
        <dbReference type="ChEBI" id="CHEBI:46858"/>
        <dbReference type="ChEBI" id="CHEBI:61978"/>
        <dbReference type="ChEBI" id="CHEBI:456216"/>
        <dbReference type="EC" id="2.7.10.2"/>
    </reaction>
</comment>
<feature type="binding site" evidence="27">
    <location>
        <position position="47"/>
    </location>
    <ligand>
        <name>ATP</name>
        <dbReference type="ChEBI" id="CHEBI:30616"/>
    </ligand>
</feature>
<feature type="binding site" evidence="27">
    <location>
        <begin position="24"/>
        <end position="32"/>
    </location>
    <ligand>
        <name>ATP</name>
        <dbReference type="ChEBI" id="CHEBI:30616"/>
    </ligand>
</feature>
<evidence type="ECO:0000256" key="27">
    <source>
        <dbReference type="PIRSR" id="PIRSR037921-2"/>
    </source>
</evidence>
<keyword evidence="15 25" id="KW-0418">Kinase</keyword>
<feature type="active site" description="Proton acceptor" evidence="26">
    <location>
        <position position="146"/>
    </location>
</feature>
<dbReference type="GO" id="GO:0070431">
    <property type="term" value="P:nucleotide-binding oligomerization domain containing 2 signaling pathway"/>
    <property type="evidence" value="ECO:0007669"/>
    <property type="project" value="Ensembl"/>
</dbReference>
<dbReference type="PROSITE" id="PS50209">
    <property type="entry name" value="CARD"/>
    <property type="match status" value="1"/>
</dbReference>
<keyword evidence="17 25" id="KW-0067">ATP-binding</keyword>
<evidence type="ECO:0000256" key="15">
    <source>
        <dbReference type="ARBA" id="ARBA00022777"/>
    </source>
</evidence>
<dbReference type="GO" id="GO:1904417">
    <property type="term" value="P:positive regulation of xenophagy"/>
    <property type="evidence" value="ECO:0007669"/>
    <property type="project" value="Ensembl"/>
</dbReference>
<evidence type="ECO:0000256" key="16">
    <source>
        <dbReference type="ARBA" id="ARBA00022824"/>
    </source>
</evidence>
<dbReference type="GO" id="GO:0043124">
    <property type="term" value="P:negative regulation of canonical NF-kappaB signal transduction"/>
    <property type="evidence" value="ECO:0007669"/>
    <property type="project" value="Ensembl"/>
</dbReference>
<dbReference type="Ensembl" id="ENSPTRT00000110408.1">
    <property type="protein sequence ID" value="ENSPTRP00000069317.1"/>
    <property type="gene ID" value="ENSPTRG00000020405.3"/>
</dbReference>
<dbReference type="FunCoup" id="A0A2I3RYC1">
    <property type="interactions" value="407"/>
</dbReference>
<keyword evidence="11 25" id="KW-0399">Innate immunity</keyword>
<dbReference type="GO" id="GO:0005886">
    <property type="term" value="C:plasma membrane"/>
    <property type="evidence" value="ECO:0007669"/>
    <property type="project" value="UniProtKB-SubCell"/>
</dbReference>
<evidence type="ECO:0000256" key="19">
    <source>
        <dbReference type="ARBA" id="ARBA00022859"/>
    </source>
</evidence>
<dbReference type="SUPFAM" id="SSF47986">
    <property type="entry name" value="DEATH domain"/>
    <property type="match status" value="1"/>
</dbReference>
<reference evidence="31 32" key="1">
    <citation type="journal article" date="2005" name="Nature">
        <title>Initial sequence of the chimpanzee genome and comparison with the human genome.</title>
        <authorList>
            <consortium name="Chimpanzee sequencing and analysis consortium"/>
        </authorList>
    </citation>
    <scope>NUCLEOTIDE SEQUENCE [LARGE SCALE GENOMIC DNA]</scope>
</reference>
<dbReference type="PANTHER" id="PTHR44329:SF9">
    <property type="entry name" value="RECEPTOR-INTERACTING SERINE_THREONINE-PROTEIN KINASE 2"/>
    <property type="match status" value="1"/>
</dbReference>